<evidence type="ECO:0000313" key="1">
    <source>
        <dbReference type="EMBL" id="HGB25123.1"/>
    </source>
</evidence>
<sequence>MTGPGEGKIPLRASVYLASGGPRRPLPCTVYLHVKGYSLARVTHIDVEAEELNKVLAPGESCYATLICTGGRLAVALWGPRRCRLEIECRELAEALGPSRSVVYVGGKEGGIFLGFKKEYLRKLEELAERHGVKPR</sequence>
<name>A0A7C3WP64_THEPE</name>
<gene>
    <name evidence="1" type="ORF">ENV88_03600</name>
</gene>
<dbReference type="EMBL" id="DTIB01000078">
    <property type="protein sequence ID" value="HGB25123.1"/>
    <property type="molecule type" value="Genomic_DNA"/>
</dbReference>
<protein>
    <submittedName>
        <fullName evidence="1">Uncharacterized protein</fullName>
    </submittedName>
</protein>
<comment type="caution">
    <text evidence="1">The sequence shown here is derived from an EMBL/GenBank/DDBJ whole genome shotgun (WGS) entry which is preliminary data.</text>
</comment>
<dbReference type="AlphaFoldDB" id="A0A7C3WP64"/>
<proteinExistence type="predicted"/>
<reference evidence="1" key="1">
    <citation type="journal article" date="2020" name="mSystems">
        <title>Genome- and Community-Level Interaction Insights into Carbon Utilization and Element Cycling Functions of Hydrothermarchaeota in Hydrothermal Sediment.</title>
        <authorList>
            <person name="Zhou Z."/>
            <person name="Liu Y."/>
            <person name="Xu W."/>
            <person name="Pan J."/>
            <person name="Luo Z.H."/>
            <person name="Li M."/>
        </authorList>
    </citation>
    <scope>NUCLEOTIDE SEQUENCE [LARGE SCALE GENOMIC DNA]</scope>
    <source>
        <strain evidence="1">SpSt-8</strain>
    </source>
</reference>
<accession>A0A7C3WP64</accession>
<organism evidence="1">
    <name type="scientific">Thermofilum pendens</name>
    <dbReference type="NCBI Taxonomy" id="2269"/>
    <lineage>
        <taxon>Archaea</taxon>
        <taxon>Thermoproteota</taxon>
        <taxon>Thermoprotei</taxon>
        <taxon>Thermofilales</taxon>
        <taxon>Thermofilaceae</taxon>
        <taxon>Thermofilum</taxon>
    </lineage>
</organism>